<feature type="transmembrane region" description="Helical" evidence="1">
    <location>
        <begin position="94"/>
        <end position="116"/>
    </location>
</feature>
<dbReference type="EMBL" id="AP021857">
    <property type="protein sequence ID" value="BBO21091.1"/>
    <property type="molecule type" value="Genomic_DNA"/>
</dbReference>
<feature type="transmembrane region" description="Helical" evidence="1">
    <location>
        <begin position="7"/>
        <end position="35"/>
    </location>
</feature>
<dbReference type="AlphaFoldDB" id="A0A809S5D8"/>
<feature type="transmembrane region" description="Helical" evidence="1">
    <location>
        <begin position="122"/>
        <end position="143"/>
    </location>
</feature>
<name>A0A809S5D8_9PROT</name>
<reference evidence="2" key="1">
    <citation type="journal article" name="DNA Res.">
        <title>The physiological potential of anammox bacteria as revealed by their core genome structure.</title>
        <authorList>
            <person name="Okubo T."/>
            <person name="Toyoda A."/>
            <person name="Fukuhara K."/>
            <person name="Uchiyama I."/>
            <person name="Harigaya Y."/>
            <person name="Kuroiwa M."/>
            <person name="Suzuki T."/>
            <person name="Murakami Y."/>
            <person name="Suwa Y."/>
            <person name="Takami H."/>
        </authorList>
    </citation>
    <scope>NUCLEOTIDE SEQUENCE</scope>
    <source>
        <strain evidence="2">317325-3</strain>
    </source>
</reference>
<proteinExistence type="predicted"/>
<organism evidence="2 3">
    <name type="scientific">Candidatus Desulfobacillus denitrificans</name>
    <dbReference type="NCBI Taxonomy" id="2608985"/>
    <lineage>
        <taxon>Bacteria</taxon>
        <taxon>Pseudomonadati</taxon>
        <taxon>Pseudomonadota</taxon>
        <taxon>Betaproteobacteria</taxon>
        <taxon>Candidatus Desulfobacillus</taxon>
    </lineage>
</organism>
<keyword evidence="1" id="KW-1133">Transmembrane helix</keyword>
<sequence>MRTFSAWFIGVAAFLLVGVGVGIVGDLVDVPAYVYHATPVGYWVDGEYAETDSTTTAFGMGVMLLAIVFGVWAGRATFFKSVGAGFSLKGKFTFLAWLMAAVVLCVAGALVDLAFHSLHSPFAAYLRWLIEVAIAAGVGWSCYQWWKNRVAGS</sequence>
<gene>
    <name evidence="2" type="ORF">DSYM_17900</name>
</gene>
<feature type="transmembrane region" description="Helical" evidence="1">
    <location>
        <begin position="55"/>
        <end position="73"/>
    </location>
</feature>
<evidence type="ECO:0000313" key="2">
    <source>
        <dbReference type="EMBL" id="BBO21091.1"/>
    </source>
</evidence>
<dbReference type="Proteomes" id="UP000662914">
    <property type="component" value="Chromosome"/>
</dbReference>
<evidence type="ECO:0000256" key="1">
    <source>
        <dbReference type="SAM" id="Phobius"/>
    </source>
</evidence>
<accession>A0A809S5D8</accession>
<evidence type="ECO:0000313" key="3">
    <source>
        <dbReference type="Proteomes" id="UP000662914"/>
    </source>
</evidence>
<keyword evidence="1" id="KW-0812">Transmembrane</keyword>
<protein>
    <submittedName>
        <fullName evidence="2">Uncharacterized protein</fullName>
    </submittedName>
</protein>
<keyword evidence="1" id="KW-0472">Membrane</keyword>
<dbReference type="KEGG" id="ddz:DSYM_17900"/>